<keyword evidence="1 4" id="KW-0808">Transferase</keyword>
<dbReference type="RefSeq" id="WP_090876458.1">
    <property type="nucleotide sequence ID" value="NZ_FMXQ01000004.1"/>
</dbReference>
<evidence type="ECO:0000313" key="5">
    <source>
        <dbReference type="Proteomes" id="UP000199071"/>
    </source>
</evidence>
<dbReference type="CDD" id="cd02440">
    <property type="entry name" value="AdoMet_MTases"/>
    <property type="match status" value="1"/>
</dbReference>
<protein>
    <submittedName>
        <fullName evidence="4">tRNA1(Val) A37 N6-methylase TrmN6</fullName>
    </submittedName>
</protein>
<dbReference type="PANTHER" id="PTHR47739:SF1">
    <property type="entry name" value="TRNA1(VAL) (ADENINE(37)-N6)-METHYLTRANSFERASE"/>
    <property type="match status" value="1"/>
</dbReference>
<dbReference type="AlphaFoldDB" id="A0A1G6C882"/>
<sequence>MTAATEIAPGITVDSFLDGRVEALQHARGHHRAGLEAVLLAVSLDSRLTGTVADLGAGVGVAGFCAAARCPHARVVLVERNAEAVACARQALTRPANAAFADRVRIAATDITAPEAERTAAGMGRDLADHVLLNPPFYPEAAGSRSPNPARADAHVLDVGGLDSWLRAAASVLKVRGDVTVIFRADGLAQLLAAIGRRFGALDILPIQPRAGEPAHRVLVRGLKGAGGPLRILPALVLHGDTGNGFTPEVEAMLRQGRALSLVVRAWHGGRGAPSRVDSHEDSGA</sequence>
<dbReference type="GO" id="GO:0032259">
    <property type="term" value="P:methylation"/>
    <property type="evidence" value="ECO:0007669"/>
    <property type="project" value="UniProtKB-KW"/>
</dbReference>
<reference evidence="4 5" key="1">
    <citation type="submission" date="2016-10" db="EMBL/GenBank/DDBJ databases">
        <authorList>
            <person name="de Groot N.N."/>
        </authorList>
    </citation>
    <scope>NUCLEOTIDE SEQUENCE [LARGE SCALE GENOMIC DNA]</scope>
    <source>
        <strain evidence="4 5">ATCC 35022</strain>
    </source>
</reference>
<proteinExistence type="predicted"/>
<accession>A0A1G6C882</accession>
<dbReference type="OrthoDB" id="5489421at2"/>
<name>A0A1G6C882_9HYPH</name>
<dbReference type="InterPro" id="IPR007848">
    <property type="entry name" value="Small_mtfrase_dom"/>
</dbReference>
<dbReference type="InterPro" id="IPR050210">
    <property type="entry name" value="tRNA_Adenine-N(6)_MTase"/>
</dbReference>
<dbReference type="EMBL" id="FMXQ01000004">
    <property type="protein sequence ID" value="SDB29014.1"/>
    <property type="molecule type" value="Genomic_DNA"/>
</dbReference>
<dbReference type="InterPro" id="IPR029063">
    <property type="entry name" value="SAM-dependent_MTases_sf"/>
</dbReference>
<dbReference type="Gene3D" id="3.40.50.150">
    <property type="entry name" value="Vaccinia Virus protein VP39"/>
    <property type="match status" value="1"/>
</dbReference>
<keyword evidence="2" id="KW-0949">S-adenosyl-L-methionine</keyword>
<gene>
    <name evidence="4" type="ORF">SAMN02982931_02173</name>
</gene>
<evidence type="ECO:0000256" key="2">
    <source>
        <dbReference type="ARBA" id="ARBA00022691"/>
    </source>
</evidence>
<keyword evidence="1 4" id="KW-0489">Methyltransferase</keyword>
<keyword evidence="5" id="KW-1185">Reference proteome</keyword>
<organism evidence="4 5">
    <name type="scientific">Bauldia litoralis</name>
    <dbReference type="NCBI Taxonomy" id="665467"/>
    <lineage>
        <taxon>Bacteria</taxon>
        <taxon>Pseudomonadati</taxon>
        <taxon>Pseudomonadota</taxon>
        <taxon>Alphaproteobacteria</taxon>
        <taxon>Hyphomicrobiales</taxon>
        <taxon>Kaistiaceae</taxon>
        <taxon>Bauldia</taxon>
    </lineage>
</organism>
<feature type="domain" description="Methyltransferase small" evidence="3">
    <location>
        <begin position="39"/>
        <end position="141"/>
    </location>
</feature>
<dbReference type="Pfam" id="PF05175">
    <property type="entry name" value="MTS"/>
    <property type="match status" value="1"/>
</dbReference>
<evidence type="ECO:0000313" key="4">
    <source>
        <dbReference type="EMBL" id="SDB29014.1"/>
    </source>
</evidence>
<dbReference type="SUPFAM" id="SSF53335">
    <property type="entry name" value="S-adenosyl-L-methionine-dependent methyltransferases"/>
    <property type="match status" value="1"/>
</dbReference>
<dbReference type="Proteomes" id="UP000199071">
    <property type="component" value="Unassembled WGS sequence"/>
</dbReference>
<evidence type="ECO:0000259" key="3">
    <source>
        <dbReference type="Pfam" id="PF05175"/>
    </source>
</evidence>
<dbReference type="PANTHER" id="PTHR47739">
    <property type="entry name" value="TRNA1(VAL) (ADENINE(37)-N6)-METHYLTRANSFERASE"/>
    <property type="match status" value="1"/>
</dbReference>
<dbReference type="STRING" id="665467.SAMN02982931_02173"/>
<dbReference type="GO" id="GO:0008168">
    <property type="term" value="F:methyltransferase activity"/>
    <property type="evidence" value="ECO:0007669"/>
    <property type="project" value="UniProtKB-KW"/>
</dbReference>
<evidence type="ECO:0000256" key="1">
    <source>
        <dbReference type="ARBA" id="ARBA00022603"/>
    </source>
</evidence>